<reference evidence="11" key="1">
    <citation type="submission" date="2023-07" db="EMBL/GenBank/DDBJ databases">
        <title>Novel species isolated from saline lakes on Tibetan Plateau.</title>
        <authorList>
            <person name="Lu H."/>
        </authorList>
    </citation>
    <scope>NUCLEOTIDE SEQUENCE [LARGE SCALE GENOMIC DNA]</scope>
    <source>
        <strain evidence="11">CAK8W</strain>
    </source>
</reference>
<keyword evidence="4 6" id="KW-0131">Cell cycle</keyword>
<organism evidence="10 11">
    <name type="scientific">Psychroflexus longus</name>
    <dbReference type="NCBI Taxonomy" id="2873596"/>
    <lineage>
        <taxon>Bacteria</taxon>
        <taxon>Pseudomonadati</taxon>
        <taxon>Bacteroidota</taxon>
        <taxon>Flavobacteriia</taxon>
        <taxon>Flavobacteriales</taxon>
        <taxon>Flavobacteriaceae</taxon>
        <taxon>Psychroflexus</taxon>
    </lineage>
</organism>
<evidence type="ECO:0000259" key="9">
    <source>
        <dbReference type="SMART" id="SM00865"/>
    </source>
</evidence>
<dbReference type="PANTHER" id="PTHR30314">
    <property type="entry name" value="CELL DIVISION PROTEIN FTSZ-RELATED"/>
    <property type="match status" value="1"/>
</dbReference>
<dbReference type="InterPro" id="IPR045061">
    <property type="entry name" value="FtsZ/CetZ"/>
</dbReference>
<evidence type="ECO:0000256" key="3">
    <source>
        <dbReference type="ARBA" id="ARBA00023134"/>
    </source>
</evidence>
<keyword evidence="4 6" id="KW-0717">Septation</keyword>
<evidence type="ECO:0000256" key="5">
    <source>
        <dbReference type="NCBIfam" id="TIGR00065"/>
    </source>
</evidence>
<dbReference type="InterPro" id="IPR008280">
    <property type="entry name" value="Tub_FtsZ_C"/>
</dbReference>
<dbReference type="CDD" id="cd02201">
    <property type="entry name" value="FtsZ_type1"/>
    <property type="match status" value="1"/>
</dbReference>
<dbReference type="InterPro" id="IPR020805">
    <property type="entry name" value="Cell_div_FtsZ_CS"/>
</dbReference>
<dbReference type="RefSeq" id="WP_224461358.1">
    <property type="nucleotide sequence ID" value="NZ_JAIQZE010000008.1"/>
</dbReference>
<dbReference type="HAMAP" id="MF_00909">
    <property type="entry name" value="FtsZ"/>
    <property type="match status" value="1"/>
</dbReference>
<feature type="region of interest" description="Disordered" evidence="7">
    <location>
        <begin position="426"/>
        <end position="555"/>
    </location>
</feature>
<dbReference type="Gene3D" id="3.40.50.1440">
    <property type="entry name" value="Tubulin/FtsZ, GTPase domain"/>
    <property type="match status" value="1"/>
</dbReference>
<evidence type="ECO:0000256" key="2">
    <source>
        <dbReference type="ARBA" id="ARBA00022741"/>
    </source>
</evidence>
<name>A0ABS7XJ60_9FLAO</name>
<gene>
    <name evidence="4 10" type="primary">ftsZ</name>
    <name evidence="10" type="ORF">LB452_08755</name>
</gene>
<accession>A0ABS7XJ60</accession>
<dbReference type="Gene3D" id="3.30.1330.20">
    <property type="entry name" value="Tubulin/FtsZ, C-terminal domain"/>
    <property type="match status" value="1"/>
</dbReference>
<dbReference type="PROSITE" id="PS01135">
    <property type="entry name" value="FTSZ_2"/>
    <property type="match status" value="1"/>
</dbReference>
<keyword evidence="2 4" id="KW-0547">Nucleotide-binding</keyword>
<sequence>MSQQEFENISFDLPKNQSNVIKVIGVGGGGSNAINHMFSQGIKGVDFVICNTDAQALENSPVPTKIQLGVDLTEGLGAGANPDIGKQAAEESREDLKGLLSTNTKMVFITAGMGGGTGTGAAPVIARLAKEMDILTVGIVTIPFQFEGRTRNEQAQLGVEELRNNVDSLIVINNNKLREVYGNLGFKSGFSKADEVLATASRGIAEVITHHYTQNIDLRDAKTVLSNSGTAIMGSAVASGTNRSQIAIEKALDSPLLNDNKIKGAQNVLLLIVSGTDEITLDEIGEINDHIQAEAGNSANIIMGVGDDESLEDSISVTVIATGFNTEQQDEIVNTETKKIIHTLEDDQRIEQNLSTGRFKKQSSIDVPQSRRQTPETNEQSKVVHNLDSEDEPKDVSNETTDQPNVNHLDVDFEIVNAHEDDFEIIEDSPVKDEDNSSGMLSFDFSENEDDDEQSPSSRSVKNIEVNEPEEVNSFKGLSPSEVKKYDLSEFMDEDEPMQTSSSRKPQSKPKEEEPEEVKFTRRTVEPSRTENSNNDEIDPMNTPLSELASRAAERKAKMKQFNYKFRNTNNIDEIEKQPAYKRAGIDINNNRSEGNSLSRTSVEGDKDNLNFRSNNSFLHDNVD</sequence>
<dbReference type="SUPFAM" id="SSF52490">
    <property type="entry name" value="Tubulin nucleotide-binding domain-like"/>
    <property type="match status" value="1"/>
</dbReference>
<feature type="binding site" evidence="4">
    <location>
        <begin position="28"/>
        <end position="32"/>
    </location>
    <ligand>
        <name>GTP</name>
        <dbReference type="ChEBI" id="CHEBI:37565"/>
    </ligand>
</feature>
<evidence type="ECO:0000256" key="6">
    <source>
        <dbReference type="RuleBase" id="RU000631"/>
    </source>
</evidence>
<feature type="binding site" evidence="4">
    <location>
        <position position="147"/>
    </location>
    <ligand>
        <name>GTP</name>
        <dbReference type="ChEBI" id="CHEBI:37565"/>
    </ligand>
</feature>
<evidence type="ECO:0000259" key="8">
    <source>
        <dbReference type="SMART" id="SM00864"/>
    </source>
</evidence>
<dbReference type="InterPro" id="IPR000158">
    <property type="entry name" value="Cell_div_FtsZ"/>
</dbReference>
<dbReference type="SMART" id="SM00864">
    <property type="entry name" value="Tubulin"/>
    <property type="match status" value="1"/>
</dbReference>
<protein>
    <recommendedName>
        <fullName evidence="4 5">Cell division protein FtsZ</fullName>
    </recommendedName>
</protein>
<keyword evidence="3 4" id="KW-0342">GTP-binding</keyword>
<dbReference type="Proteomes" id="UP001199314">
    <property type="component" value="Unassembled WGS sequence"/>
</dbReference>
<dbReference type="InterPro" id="IPR036525">
    <property type="entry name" value="Tubulin/FtsZ_GTPase_sf"/>
</dbReference>
<comment type="subunit">
    <text evidence="4">Homodimer. Polymerizes to form a dynamic ring structure in a strictly GTP-dependent manner. Interacts directly with several other division proteins.</text>
</comment>
<feature type="binding site" evidence="4">
    <location>
        <position position="194"/>
    </location>
    <ligand>
        <name>GTP</name>
        <dbReference type="ChEBI" id="CHEBI:37565"/>
    </ligand>
</feature>
<feature type="domain" description="Tubulin/FtsZ 2-layer sandwich" evidence="9">
    <location>
        <begin position="215"/>
        <end position="333"/>
    </location>
</feature>
<proteinExistence type="inferred from homology"/>
<dbReference type="InterPro" id="IPR003008">
    <property type="entry name" value="Tubulin_FtsZ_GTPase"/>
</dbReference>
<comment type="similarity">
    <text evidence="1 4 6">Belongs to the FtsZ family.</text>
</comment>
<dbReference type="SMART" id="SM00865">
    <property type="entry name" value="Tubulin_C"/>
    <property type="match status" value="1"/>
</dbReference>
<comment type="caution">
    <text evidence="10">The sequence shown here is derived from an EMBL/GenBank/DDBJ whole genome shotgun (WGS) entry which is preliminary data.</text>
</comment>
<dbReference type="PRINTS" id="PR00423">
    <property type="entry name" value="CELLDVISFTSZ"/>
</dbReference>
<evidence type="ECO:0000313" key="10">
    <source>
        <dbReference type="EMBL" id="MBZ9779010.1"/>
    </source>
</evidence>
<feature type="binding site" evidence="4">
    <location>
        <begin position="116"/>
        <end position="118"/>
    </location>
    <ligand>
        <name>GTP</name>
        <dbReference type="ChEBI" id="CHEBI:37565"/>
    </ligand>
</feature>
<feature type="region of interest" description="Disordered" evidence="7">
    <location>
        <begin position="568"/>
        <end position="624"/>
    </location>
</feature>
<evidence type="ECO:0000256" key="4">
    <source>
        <dbReference type="HAMAP-Rule" id="MF_00909"/>
    </source>
</evidence>
<dbReference type="InterPro" id="IPR018316">
    <property type="entry name" value="Tubulin/FtsZ_2-layer-sand-dom"/>
</dbReference>
<dbReference type="Pfam" id="PF12327">
    <property type="entry name" value="FtsZ_C"/>
    <property type="match status" value="1"/>
</dbReference>
<dbReference type="NCBIfam" id="TIGR00065">
    <property type="entry name" value="ftsZ"/>
    <property type="match status" value="1"/>
</dbReference>
<dbReference type="GO" id="GO:0051301">
    <property type="term" value="P:cell division"/>
    <property type="evidence" value="ECO:0007669"/>
    <property type="project" value="UniProtKB-KW"/>
</dbReference>
<evidence type="ECO:0000256" key="7">
    <source>
        <dbReference type="SAM" id="MobiDB-lite"/>
    </source>
</evidence>
<comment type="subcellular location">
    <subcellularLocation>
        <location evidence="4">Cytoplasm</location>
    </subcellularLocation>
    <text evidence="4">Assembles at midcell at the inner surface of the cytoplasmic membrane.</text>
</comment>
<feature type="region of interest" description="Disordered" evidence="7">
    <location>
        <begin position="352"/>
        <end position="407"/>
    </location>
</feature>
<dbReference type="Pfam" id="PF00091">
    <property type="entry name" value="Tubulin"/>
    <property type="match status" value="1"/>
</dbReference>
<dbReference type="InterPro" id="IPR037103">
    <property type="entry name" value="Tubulin/FtsZ-like_C"/>
</dbReference>
<feature type="compositionally biased region" description="Polar residues" evidence="7">
    <location>
        <begin position="588"/>
        <end position="602"/>
    </location>
</feature>
<evidence type="ECO:0000313" key="11">
    <source>
        <dbReference type="Proteomes" id="UP001199314"/>
    </source>
</evidence>
<keyword evidence="4" id="KW-0963">Cytoplasm</keyword>
<dbReference type="PROSITE" id="PS01134">
    <property type="entry name" value="FTSZ_1"/>
    <property type="match status" value="1"/>
</dbReference>
<dbReference type="InterPro" id="IPR024757">
    <property type="entry name" value="FtsZ_C"/>
</dbReference>
<evidence type="ECO:0000256" key="1">
    <source>
        <dbReference type="ARBA" id="ARBA00009690"/>
    </source>
</evidence>
<dbReference type="SUPFAM" id="SSF55307">
    <property type="entry name" value="Tubulin C-terminal domain-like"/>
    <property type="match status" value="1"/>
</dbReference>
<feature type="binding site" evidence="4">
    <location>
        <position position="151"/>
    </location>
    <ligand>
        <name>GTP</name>
        <dbReference type="ChEBI" id="CHEBI:37565"/>
    </ligand>
</feature>
<feature type="domain" description="Tubulin/FtsZ GTPase" evidence="8">
    <location>
        <begin position="20"/>
        <end position="212"/>
    </location>
</feature>
<comment type="function">
    <text evidence="4 6">Essential cell division protein that forms a contractile ring structure (Z ring) at the future cell division site. The regulation of the ring assembly controls the timing and the location of cell division. One of the functions of the FtsZ ring is to recruit other cell division proteins to the septum to produce a new cell wall between the dividing cells. Binds GTP and shows GTPase activity.</text>
</comment>
<feature type="compositionally biased region" description="Polar residues" evidence="7">
    <location>
        <begin position="352"/>
        <end position="383"/>
    </location>
</feature>
<feature type="compositionally biased region" description="Polar residues" evidence="7">
    <location>
        <begin position="611"/>
        <end position="624"/>
    </location>
</feature>
<dbReference type="PANTHER" id="PTHR30314:SF3">
    <property type="entry name" value="MITOCHONDRIAL DIVISION PROTEIN FSZA"/>
    <property type="match status" value="1"/>
</dbReference>
<dbReference type="EMBL" id="JAIQZE010000008">
    <property type="protein sequence ID" value="MBZ9779010.1"/>
    <property type="molecule type" value="Genomic_DNA"/>
</dbReference>
<feature type="compositionally biased region" description="Basic and acidic residues" evidence="7">
    <location>
        <begin position="509"/>
        <end position="529"/>
    </location>
</feature>
<keyword evidence="4 6" id="KW-0132">Cell division</keyword>
<keyword evidence="11" id="KW-1185">Reference proteome</keyword>